<dbReference type="PROSITE" id="PS00041">
    <property type="entry name" value="HTH_ARAC_FAMILY_1"/>
    <property type="match status" value="1"/>
</dbReference>
<dbReference type="EMBL" id="JAAXOQ010000013">
    <property type="protein sequence ID" value="NKY19029.1"/>
    <property type="molecule type" value="Genomic_DNA"/>
</dbReference>
<dbReference type="AlphaFoldDB" id="A0A846X3X4"/>
<dbReference type="InterPro" id="IPR018060">
    <property type="entry name" value="HTH_AraC"/>
</dbReference>
<comment type="caution">
    <text evidence="5">The sequence shown here is derived from an EMBL/GenBank/DDBJ whole genome shotgun (WGS) entry which is preliminary data.</text>
</comment>
<dbReference type="InterPro" id="IPR046532">
    <property type="entry name" value="DUF6597"/>
</dbReference>
<evidence type="ECO:0000256" key="3">
    <source>
        <dbReference type="ARBA" id="ARBA00023163"/>
    </source>
</evidence>
<accession>A0A846X3X4</accession>
<organism evidence="5 6">
    <name type="scientific">Tsukamurella spumae</name>
    <dbReference type="NCBI Taxonomy" id="44753"/>
    <lineage>
        <taxon>Bacteria</taxon>
        <taxon>Bacillati</taxon>
        <taxon>Actinomycetota</taxon>
        <taxon>Actinomycetes</taxon>
        <taxon>Mycobacteriales</taxon>
        <taxon>Tsukamurellaceae</taxon>
        <taxon>Tsukamurella</taxon>
    </lineage>
</organism>
<keyword evidence="3" id="KW-0804">Transcription</keyword>
<dbReference type="InterPro" id="IPR009057">
    <property type="entry name" value="Homeodomain-like_sf"/>
</dbReference>
<evidence type="ECO:0000256" key="2">
    <source>
        <dbReference type="ARBA" id="ARBA00023125"/>
    </source>
</evidence>
<keyword evidence="1" id="KW-0805">Transcription regulation</keyword>
<dbReference type="PANTHER" id="PTHR46796">
    <property type="entry name" value="HTH-TYPE TRANSCRIPTIONAL ACTIVATOR RHAS-RELATED"/>
    <property type="match status" value="1"/>
</dbReference>
<name>A0A846X3X4_9ACTN</name>
<dbReference type="SMART" id="SM00342">
    <property type="entry name" value="HTH_ARAC"/>
    <property type="match status" value="1"/>
</dbReference>
<proteinExistence type="predicted"/>
<dbReference type="PROSITE" id="PS01124">
    <property type="entry name" value="HTH_ARAC_FAMILY_2"/>
    <property type="match status" value="1"/>
</dbReference>
<keyword evidence="2" id="KW-0238">DNA-binding</keyword>
<dbReference type="Gene3D" id="1.10.10.60">
    <property type="entry name" value="Homeodomain-like"/>
    <property type="match status" value="1"/>
</dbReference>
<evidence type="ECO:0000313" key="5">
    <source>
        <dbReference type="EMBL" id="NKY19029.1"/>
    </source>
</evidence>
<evidence type="ECO:0000313" key="6">
    <source>
        <dbReference type="Proteomes" id="UP000582646"/>
    </source>
</evidence>
<dbReference type="GO" id="GO:0043565">
    <property type="term" value="F:sequence-specific DNA binding"/>
    <property type="evidence" value="ECO:0007669"/>
    <property type="project" value="InterPro"/>
</dbReference>
<keyword evidence="6" id="KW-1185">Reference proteome</keyword>
<dbReference type="GO" id="GO:0003700">
    <property type="term" value="F:DNA-binding transcription factor activity"/>
    <property type="evidence" value="ECO:0007669"/>
    <property type="project" value="InterPro"/>
</dbReference>
<evidence type="ECO:0000256" key="1">
    <source>
        <dbReference type="ARBA" id="ARBA00023015"/>
    </source>
</evidence>
<dbReference type="InterPro" id="IPR050204">
    <property type="entry name" value="AraC_XylS_family_regulators"/>
</dbReference>
<evidence type="ECO:0000259" key="4">
    <source>
        <dbReference type="PROSITE" id="PS01124"/>
    </source>
</evidence>
<dbReference type="InterPro" id="IPR018062">
    <property type="entry name" value="HTH_AraC-typ_CS"/>
</dbReference>
<protein>
    <submittedName>
        <fullName evidence="5">Helix-turn-helix transcriptional regulator</fullName>
    </submittedName>
</protein>
<reference evidence="5 6" key="1">
    <citation type="submission" date="2020-04" db="EMBL/GenBank/DDBJ databases">
        <title>MicrobeNet Type strains.</title>
        <authorList>
            <person name="Nicholson A.C."/>
        </authorList>
    </citation>
    <scope>NUCLEOTIDE SEQUENCE [LARGE SCALE GENOMIC DNA]</scope>
    <source>
        <strain evidence="5 6">DSM 44113</strain>
    </source>
</reference>
<sequence length="280" mass="30308">MPTTLRGAARPGIEDSRQIRAAYDRGVNPRGILYPAQLPTFERRAPSPAADPLVRWFWISQWRIAPGRTSRQNVLPFPALNLAVESDLVGLAGASTGRSHRDLTGTGWVVGALLRPAATAALTDDAPSILDLYVELDEPGLHAETSAAMRRGDLGAACLAIESWLAARVPTVTDEAESANRLVARIEDDEAILTVEEAAAAIGVSVRTAQRLTRRYVGLTPLALIHRRRLQHAAQLLSTEPDTAVSRIAADLGYADQSHLVRDFRKVLGFTPGGYRRGEV</sequence>
<dbReference type="SUPFAM" id="SSF46689">
    <property type="entry name" value="Homeodomain-like"/>
    <property type="match status" value="1"/>
</dbReference>
<feature type="domain" description="HTH araC/xylS-type" evidence="4">
    <location>
        <begin position="180"/>
        <end position="278"/>
    </location>
</feature>
<dbReference type="Proteomes" id="UP000582646">
    <property type="component" value="Unassembled WGS sequence"/>
</dbReference>
<gene>
    <name evidence="5" type="ORF">HF999_11690</name>
</gene>
<dbReference type="Pfam" id="PF20240">
    <property type="entry name" value="DUF6597"/>
    <property type="match status" value="1"/>
</dbReference>
<dbReference type="Pfam" id="PF12833">
    <property type="entry name" value="HTH_18"/>
    <property type="match status" value="1"/>
</dbReference>